<feature type="region of interest" description="Disordered" evidence="1">
    <location>
        <begin position="554"/>
        <end position="573"/>
    </location>
</feature>
<evidence type="ECO:0000256" key="1">
    <source>
        <dbReference type="SAM" id="MobiDB-lite"/>
    </source>
</evidence>
<dbReference type="Gene3D" id="1.20.1440.30">
    <property type="entry name" value="Biosynthetic Protein domain"/>
    <property type="match status" value="1"/>
</dbReference>
<dbReference type="OrthoDB" id="9810066at2"/>
<gene>
    <name evidence="2" type="ORF">A4R43_06890</name>
</gene>
<feature type="region of interest" description="Disordered" evidence="1">
    <location>
        <begin position="310"/>
        <end position="332"/>
    </location>
</feature>
<dbReference type="Proteomes" id="UP000250434">
    <property type="component" value="Chromosome"/>
</dbReference>
<dbReference type="AlphaFoldDB" id="A0A344L2L6"/>
<dbReference type="InterPro" id="IPR007815">
    <property type="entry name" value="Emycin_Estase"/>
</dbReference>
<dbReference type="CDD" id="cd14728">
    <property type="entry name" value="Ere-like"/>
    <property type="match status" value="1"/>
</dbReference>
<feature type="compositionally biased region" description="Basic and acidic residues" evidence="1">
    <location>
        <begin position="493"/>
        <end position="503"/>
    </location>
</feature>
<feature type="region of interest" description="Disordered" evidence="1">
    <location>
        <begin position="360"/>
        <end position="446"/>
    </location>
</feature>
<evidence type="ECO:0008006" key="4">
    <source>
        <dbReference type="Google" id="ProtNLM"/>
    </source>
</evidence>
<accession>A0A344L2L6</accession>
<feature type="compositionally biased region" description="Low complexity" evidence="1">
    <location>
        <begin position="412"/>
        <end position="435"/>
    </location>
</feature>
<reference evidence="2 3" key="1">
    <citation type="submission" date="2016-04" db="EMBL/GenBank/DDBJ databases">
        <title>Complete genome sequence and analysis of deep-sea sediment isolate, Amycolatopsis sp. WP1.</title>
        <authorList>
            <person name="Wang H."/>
            <person name="Chen S."/>
            <person name="Wu Q."/>
        </authorList>
    </citation>
    <scope>NUCLEOTIDE SEQUENCE [LARGE SCALE GENOMIC DNA]</scope>
    <source>
        <strain evidence="2 3">WP1</strain>
    </source>
</reference>
<dbReference type="InterPro" id="IPR052036">
    <property type="entry name" value="Hydrolase/PRTase-associated"/>
</dbReference>
<dbReference type="KEGG" id="aab:A4R43_06890"/>
<keyword evidence="3" id="KW-1185">Reference proteome</keyword>
<name>A0A344L2L6_9PSEU</name>
<evidence type="ECO:0000313" key="2">
    <source>
        <dbReference type="EMBL" id="AXB42290.1"/>
    </source>
</evidence>
<feature type="compositionally biased region" description="Low complexity" evidence="1">
    <location>
        <begin position="381"/>
        <end position="392"/>
    </location>
</feature>
<dbReference type="GO" id="GO:0046677">
    <property type="term" value="P:response to antibiotic"/>
    <property type="evidence" value="ECO:0007669"/>
    <property type="project" value="InterPro"/>
</dbReference>
<feature type="compositionally biased region" description="Polar residues" evidence="1">
    <location>
        <begin position="555"/>
        <end position="566"/>
    </location>
</feature>
<dbReference type="Gene3D" id="3.40.1660.10">
    <property type="entry name" value="EreA-like (biosynthetic domain)"/>
    <property type="match status" value="1"/>
</dbReference>
<feature type="region of interest" description="Disordered" evidence="1">
    <location>
        <begin position="460"/>
        <end position="524"/>
    </location>
</feature>
<evidence type="ECO:0000313" key="3">
    <source>
        <dbReference type="Proteomes" id="UP000250434"/>
    </source>
</evidence>
<proteinExistence type="predicted"/>
<dbReference type="PANTHER" id="PTHR31299:SF0">
    <property type="entry name" value="ESTERASE, PUTATIVE (AFU_ORTHOLOGUE AFUA_1G05850)-RELATED"/>
    <property type="match status" value="1"/>
</dbReference>
<dbReference type="Pfam" id="PF05139">
    <property type="entry name" value="Erythro_esteras"/>
    <property type="match status" value="1"/>
</dbReference>
<sequence length="573" mass="59300">MGALLLPESVRWLPLTGVAEVVGDAKVVAIGENNHYIREFGLLRDRLLRLLVTELGFTVLAYESGFAEGELADAWIRGAPGEPEVLARNGFTFRFGEPAEVRGMLGWLREHNRSNGNRVRFAGLDLPGAGGSPVPALAKVRDYLGRRTELVDAALEATEPYHAANNSVALARYSELAHAERDAATAALARLLLYLDAMPDGGPEHLIARHHALGALRLDEHLREFTLLGTEPPAKVVSSRDVYHAETVRLLRRLHGPDARIVLMMHNAHIQRVPMELLPGIHADSAGTHLAGPDYVAIAVTATVGTTTDTELNENAPQGFDVVPHPAGPPAEDSIEAAVAGEEPVLLDLRAARAATGLPTLRTTRPISPPDAERLDATLPDAGSADAGLSSSEVADAGRPDSGVADAGRPNAGLPGAGLADAGPAAPGLADAGLPESRRPAPGMAVAGLPDLGVAVARHPNPGVADAGRPDAGVADAGPRGAALHDSGAADAGPRDAGPRDAGRPAAGPSTPAPPTPGLPATGLPAKIRHVTTHLAVDLPAAFDAIACLPEMTPATLTTPDRSGQNGVPDRFE</sequence>
<dbReference type="Gene3D" id="3.30.1870.10">
    <property type="entry name" value="EreA-like, domain 2"/>
    <property type="match status" value="1"/>
</dbReference>
<dbReference type="SUPFAM" id="SSF159501">
    <property type="entry name" value="EreA/ChaN-like"/>
    <property type="match status" value="1"/>
</dbReference>
<dbReference type="PANTHER" id="PTHR31299">
    <property type="entry name" value="ESTERASE, PUTATIVE (AFU_ORTHOLOGUE AFUA_1G05850)-RELATED"/>
    <property type="match status" value="1"/>
</dbReference>
<organism evidence="2 3">
    <name type="scientific">Amycolatopsis albispora</name>
    <dbReference type="NCBI Taxonomy" id="1804986"/>
    <lineage>
        <taxon>Bacteria</taxon>
        <taxon>Bacillati</taxon>
        <taxon>Actinomycetota</taxon>
        <taxon>Actinomycetes</taxon>
        <taxon>Pseudonocardiales</taxon>
        <taxon>Pseudonocardiaceae</taxon>
        <taxon>Amycolatopsis</taxon>
    </lineage>
</organism>
<dbReference type="EMBL" id="CP015163">
    <property type="protein sequence ID" value="AXB42290.1"/>
    <property type="molecule type" value="Genomic_DNA"/>
</dbReference>
<protein>
    <recommendedName>
        <fullName evidence="4">Erythromycin esterase</fullName>
    </recommendedName>
</protein>